<evidence type="ECO:0000256" key="1">
    <source>
        <dbReference type="ARBA" id="ARBA00009108"/>
    </source>
</evidence>
<keyword evidence="5" id="KW-1185">Reference proteome</keyword>
<dbReference type="PANTHER" id="PTHR37313:SF2">
    <property type="entry name" value="UPF0749 PROTEIN YLXX"/>
    <property type="match status" value="1"/>
</dbReference>
<dbReference type="Pfam" id="PF05949">
    <property type="entry name" value="DUF881"/>
    <property type="match status" value="1"/>
</dbReference>
<keyword evidence="3" id="KW-0472">Membrane</keyword>
<accession>A0A2A5TG81</accession>
<proteinExistence type="inferred from homology"/>
<dbReference type="Proteomes" id="UP000218387">
    <property type="component" value="Chromosome"/>
</dbReference>
<dbReference type="EMBL" id="CP029487">
    <property type="protein sequence ID" value="QCT70694.1"/>
    <property type="molecule type" value="Genomic_DNA"/>
</dbReference>
<evidence type="ECO:0000313" key="4">
    <source>
        <dbReference type="EMBL" id="QCT70694.1"/>
    </source>
</evidence>
<dbReference type="RefSeq" id="WP_058694249.1">
    <property type="nucleotide sequence ID" value="NZ_CP029487.1"/>
</dbReference>
<evidence type="ECO:0000313" key="5">
    <source>
        <dbReference type="Proteomes" id="UP000218387"/>
    </source>
</evidence>
<keyword evidence="2" id="KW-0175">Coiled coil</keyword>
<feature type="transmembrane region" description="Helical" evidence="3">
    <location>
        <begin position="7"/>
        <end position="24"/>
    </location>
</feature>
<comment type="similarity">
    <text evidence="1">Belongs to the UPF0749 family.</text>
</comment>
<keyword evidence="3" id="KW-1133">Transmembrane helix</keyword>
<gene>
    <name evidence="4" type="ORF">CPZ25_004910</name>
</gene>
<sequence>MKRKGSLAIALICIFVGVLIILQMKTVDQLGGTVDSERAGDLAAEVKALENKNDELNNQLKDLEKQLANYESDAAGTDDVIKKKQQELEKERVLAGVTDVTGSGLVITIDTDSTDYDASLYSKSSDLLLSLVNELNAAGAEAISINGERLINTSEIRQAGSYININRNKYGAPFEVKVIGNPQDLSAAIKMRAGVVDVMQSNKLKVSISQEDNVLVKAYSGVIDLKYATPASGSGADE</sequence>
<dbReference type="PANTHER" id="PTHR37313">
    <property type="entry name" value="UPF0749 PROTEIN RV1825"/>
    <property type="match status" value="1"/>
</dbReference>
<name>A0A2A5TG81_EUBML</name>
<dbReference type="Gene3D" id="3.30.70.1880">
    <property type="entry name" value="Protein of unknown function DUF881"/>
    <property type="match status" value="1"/>
</dbReference>
<evidence type="ECO:0000256" key="3">
    <source>
        <dbReference type="SAM" id="Phobius"/>
    </source>
</evidence>
<reference evidence="4 5" key="1">
    <citation type="submission" date="2018-05" db="EMBL/GenBank/DDBJ databases">
        <title>Genome comparison of Eubacterium sp.</title>
        <authorList>
            <person name="Feng Y."/>
            <person name="Sanchez-Andrea I."/>
            <person name="Stams A.J.M."/>
            <person name="De Vos W.M."/>
        </authorList>
    </citation>
    <scope>NUCLEOTIDE SEQUENCE [LARGE SCALE GENOMIC DNA]</scope>
    <source>
        <strain evidence="4 5">YI</strain>
    </source>
</reference>
<dbReference type="AlphaFoldDB" id="A0A2A5TG81"/>
<feature type="coiled-coil region" evidence="2">
    <location>
        <begin position="39"/>
        <end position="80"/>
    </location>
</feature>
<keyword evidence="3" id="KW-0812">Transmembrane</keyword>
<evidence type="ECO:0000256" key="2">
    <source>
        <dbReference type="SAM" id="Coils"/>
    </source>
</evidence>
<organism evidence="4 5">
    <name type="scientific">Eubacterium maltosivorans</name>
    <dbReference type="NCBI Taxonomy" id="2041044"/>
    <lineage>
        <taxon>Bacteria</taxon>
        <taxon>Bacillati</taxon>
        <taxon>Bacillota</taxon>
        <taxon>Clostridia</taxon>
        <taxon>Eubacteriales</taxon>
        <taxon>Eubacteriaceae</taxon>
        <taxon>Eubacterium</taxon>
    </lineage>
</organism>
<dbReference type="KEGG" id="emt:CPZ25_004910"/>
<protein>
    <submittedName>
        <fullName evidence="4">DUF881 domain-containing protein</fullName>
    </submittedName>
</protein>
<dbReference type="InterPro" id="IPR010273">
    <property type="entry name" value="DUF881"/>
</dbReference>